<organism evidence="2 3">
    <name type="scientific">Nocardia panacis</name>
    <dbReference type="NCBI Taxonomy" id="2340916"/>
    <lineage>
        <taxon>Bacteria</taxon>
        <taxon>Bacillati</taxon>
        <taxon>Actinomycetota</taxon>
        <taxon>Actinomycetes</taxon>
        <taxon>Mycobacteriales</taxon>
        <taxon>Nocardiaceae</taxon>
        <taxon>Nocardia</taxon>
    </lineage>
</organism>
<dbReference type="Proteomes" id="UP000266677">
    <property type="component" value="Unassembled WGS sequence"/>
</dbReference>
<accession>A0A3A4KF68</accession>
<dbReference type="AlphaFoldDB" id="A0A3A4KF68"/>
<dbReference type="InterPro" id="IPR011089">
    <property type="entry name" value="GmrSD_C"/>
</dbReference>
<comment type="caution">
    <text evidence="2">The sequence shown here is derived from an EMBL/GenBank/DDBJ whole genome shotgun (WGS) entry which is preliminary data.</text>
</comment>
<dbReference type="EMBL" id="QZFU01000010">
    <property type="protein sequence ID" value="RJO79388.1"/>
    <property type="molecule type" value="Genomic_DNA"/>
</dbReference>
<feature type="domain" description="GmrSD restriction endonucleases C-terminal" evidence="1">
    <location>
        <begin position="94"/>
        <end position="232"/>
    </location>
</feature>
<keyword evidence="3" id="KW-1185">Reference proteome</keyword>
<dbReference type="OrthoDB" id="5196645at2"/>
<dbReference type="GO" id="GO:0004519">
    <property type="term" value="F:endonuclease activity"/>
    <property type="evidence" value="ECO:0007669"/>
    <property type="project" value="UniProtKB-KW"/>
</dbReference>
<dbReference type="PANTHER" id="PTHR24094">
    <property type="entry name" value="SECRETED PROTEIN"/>
    <property type="match status" value="1"/>
</dbReference>
<evidence type="ECO:0000313" key="3">
    <source>
        <dbReference type="Proteomes" id="UP000266677"/>
    </source>
</evidence>
<keyword evidence="2" id="KW-0378">Hydrolase</keyword>
<evidence type="ECO:0000259" key="1">
    <source>
        <dbReference type="Pfam" id="PF07510"/>
    </source>
</evidence>
<gene>
    <name evidence="2" type="ORF">D5S18_03465</name>
</gene>
<protein>
    <submittedName>
        <fullName evidence="2">HNH endonuclease</fullName>
    </submittedName>
</protein>
<dbReference type="RefSeq" id="WP_120037855.1">
    <property type="nucleotide sequence ID" value="NZ_QZFU01000010.1"/>
</dbReference>
<reference evidence="2 3" key="1">
    <citation type="submission" date="2018-09" db="EMBL/GenBank/DDBJ databases">
        <title>YIM PH21274 draft genome.</title>
        <authorList>
            <person name="Miao C."/>
        </authorList>
    </citation>
    <scope>NUCLEOTIDE SEQUENCE [LARGE SCALE GENOMIC DNA]</scope>
    <source>
        <strain evidence="2 3">YIM PH 21724</strain>
    </source>
</reference>
<keyword evidence="2" id="KW-0540">Nuclease</keyword>
<evidence type="ECO:0000313" key="2">
    <source>
        <dbReference type="EMBL" id="RJO79388.1"/>
    </source>
</evidence>
<keyword evidence="2" id="KW-0255">Endonuclease</keyword>
<name>A0A3A4KF68_9NOCA</name>
<sequence>MKVAPRRLTVLGVVLAVIFAAAYIYIRATHSDSSASSSQSGPPAAAPIPAKQALTMLNALKVADRAPKTGYSRDQFGPAWSDDVSVAGGHNNCDTRNDILTRDMVDLSYKDTKKCMVDAGTLHDVYTGRTIKFERGTRTSTDVQIDHIVALSNAWQTGAQKLSEDRRRDLANDPINLQAVDGPTNQAKSDSDANDWLPPNKGYRCAYVTRQIQVKTTYSLWVTKDEKDAMTRELTSCP</sequence>
<dbReference type="Pfam" id="PF07510">
    <property type="entry name" value="GmrSD_C"/>
    <property type="match status" value="1"/>
</dbReference>
<dbReference type="PANTHER" id="PTHR24094:SF15">
    <property type="entry name" value="AMP-DEPENDENT SYNTHETASE_LIGASE DOMAIN-CONTAINING PROTEIN-RELATED"/>
    <property type="match status" value="1"/>
</dbReference>
<proteinExistence type="predicted"/>